<gene>
    <name evidence="3" type="ORF">E6K72_05430</name>
</gene>
<feature type="signal peptide" evidence="2">
    <location>
        <begin position="1"/>
        <end position="21"/>
    </location>
</feature>
<dbReference type="EMBL" id="VBOS01000181">
    <property type="protein sequence ID" value="TMQ56266.1"/>
    <property type="molecule type" value="Genomic_DNA"/>
</dbReference>
<name>A0A538SY00_UNCEI</name>
<dbReference type="AlphaFoldDB" id="A0A538SY00"/>
<feature type="region of interest" description="Disordered" evidence="1">
    <location>
        <begin position="22"/>
        <end position="45"/>
    </location>
</feature>
<dbReference type="InterPro" id="IPR011473">
    <property type="entry name" value="DUF1579"/>
</dbReference>
<proteinExistence type="predicted"/>
<evidence type="ECO:0000313" key="4">
    <source>
        <dbReference type="Proteomes" id="UP000317716"/>
    </source>
</evidence>
<comment type="caution">
    <text evidence="3">The sequence shown here is derived from an EMBL/GenBank/DDBJ whole genome shotgun (WGS) entry which is preliminary data.</text>
</comment>
<feature type="chain" id="PRO_5021904920" evidence="2">
    <location>
        <begin position="22"/>
        <end position="213"/>
    </location>
</feature>
<evidence type="ECO:0000256" key="2">
    <source>
        <dbReference type="SAM" id="SignalP"/>
    </source>
</evidence>
<keyword evidence="2" id="KW-0732">Signal</keyword>
<sequence length="213" mass="23226">MKTRLLMCVALLVAVSGVAPAQEATKSKTAGAGGAKASAAQPKMDPQAMAEMMAKMAAPGPSHERFKQLAGEWNLTVKWTMDPSQPMQVTTSTSTITTLMDGRYCQEQSAGEMMGKPFQGMGLTGYDNVLKKFVSVWIDNMGTGIMSSQGTADASGNVINWTAESPDPATGKMTKYRQVTRYLDDNHHVFEMYVKSPDGKEFKTMEIAYERKM</sequence>
<protein>
    <submittedName>
        <fullName evidence="3">DUF1579 domain-containing protein</fullName>
    </submittedName>
</protein>
<evidence type="ECO:0000256" key="1">
    <source>
        <dbReference type="SAM" id="MobiDB-lite"/>
    </source>
</evidence>
<evidence type="ECO:0000313" key="3">
    <source>
        <dbReference type="EMBL" id="TMQ56266.1"/>
    </source>
</evidence>
<dbReference type="Proteomes" id="UP000317716">
    <property type="component" value="Unassembled WGS sequence"/>
</dbReference>
<organism evidence="3 4">
    <name type="scientific">Eiseniibacteriota bacterium</name>
    <dbReference type="NCBI Taxonomy" id="2212470"/>
    <lineage>
        <taxon>Bacteria</taxon>
        <taxon>Candidatus Eiseniibacteriota</taxon>
    </lineage>
</organism>
<dbReference type="Pfam" id="PF07617">
    <property type="entry name" value="DUF1579"/>
    <property type="match status" value="1"/>
</dbReference>
<accession>A0A538SY00</accession>
<feature type="compositionally biased region" description="Low complexity" evidence="1">
    <location>
        <begin position="27"/>
        <end position="40"/>
    </location>
</feature>
<reference evidence="3 4" key="1">
    <citation type="journal article" date="2019" name="Nat. Microbiol.">
        <title>Mediterranean grassland soil C-N compound turnover is dependent on rainfall and depth, and is mediated by genomically divergent microorganisms.</title>
        <authorList>
            <person name="Diamond S."/>
            <person name="Andeer P.F."/>
            <person name="Li Z."/>
            <person name="Crits-Christoph A."/>
            <person name="Burstein D."/>
            <person name="Anantharaman K."/>
            <person name="Lane K.R."/>
            <person name="Thomas B.C."/>
            <person name="Pan C."/>
            <person name="Northen T.R."/>
            <person name="Banfield J.F."/>
        </authorList>
    </citation>
    <scope>NUCLEOTIDE SEQUENCE [LARGE SCALE GENOMIC DNA]</scope>
    <source>
        <strain evidence="3">WS_2</strain>
    </source>
</reference>